<protein>
    <recommendedName>
        <fullName evidence="3">D-aminoacyl-tRNA deacylase</fullName>
        <shortName evidence="3">DTD</shortName>
        <ecNumber evidence="3">3.1.1.96</ecNumber>
    </recommendedName>
    <alternativeName>
        <fullName evidence="3">Gly-tRNA(Ala) deacylase</fullName>
        <ecNumber evidence="3">3.1.1.-</ecNumber>
    </alternativeName>
</protein>
<dbReference type="Gene3D" id="3.50.80.10">
    <property type="entry name" value="D-tyrosyl-tRNA(Tyr) deacylase"/>
    <property type="match status" value="1"/>
</dbReference>
<name>A0AAW5RHY4_AERME</name>
<keyword evidence="2 3" id="KW-0378">Hydrolase</keyword>
<dbReference type="SUPFAM" id="SSF69500">
    <property type="entry name" value="DTD-like"/>
    <property type="match status" value="1"/>
</dbReference>
<keyword evidence="3" id="KW-0694">RNA-binding</keyword>
<keyword evidence="3" id="KW-0820">tRNA-binding</keyword>
<feature type="short sequence motif" description="Gly-cisPro motif, important for rejection of L-amino acids" evidence="3">
    <location>
        <begin position="137"/>
        <end position="138"/>
    </location>
</feature>
<dbReference type="EC" id="3.1.1.96" evidence="3"/>
<dbReference type="AlphaFoldDB" id="A0AAW5RHY4"/>
<dbReference type="RefSeq" id="WP_263684871.1">
    <property type="nucleotide sequence ID" value="NZ_JAJVCY010000011.1"/>
</dbReference>
<dbReference type="PANTHER" id="PTHR10472:SF5">
    <property type="entry name" value="D-AMINOACYL-TRNA DEACYLASE 1"/>
    <property type="match status" value="1"/>
</dbReference>
<dbReference type="GO" id="GO:0000049">
    <property type="term" value="F:tRNA binding"/>
    <property type="evidence" value="ECO:0007669"/>
    <property type="project" value="UniProtKB-UniRule"/>
</dbReference>
<dbReference type="NCBIfam" id="TIGR00256">
    <property type="entry name" value="D-aminoacyl-tRNA deacylase"/>
    <property type="match status" value="1"/>
</dbReference>
<dbReference type="EC" id="3.1.1.-" evidence="3"/>
<keyword evidence="3" id="KW-0963">Cytoplasm</keyword>
<dbReference type="Pfam" id="PF02580">
    <property type="entry name" value="Tyr_Deacylase"/>
    <property type="match status" value="1"/>
</dbReference>
<reference evidence="4" key="1">
    <citation type="submission" date="2022-01" db="EMBL/GenBank/DDBJ databases">
        <title>Comparison of Fish pathogen Aeromonas spp.</title>
        <authorList>
            <person name="Dubey S."/>
            <person name="Sorum H."/>
            <person name="Munangandu H.M."/>
        </authorList>
    </citation>
    <scope>NUCLEOTIDE SEQUENCE</scope>
    <source>
        <strain evidence="4">SD/21-15</strain>
    </source>
</reference>
<dbReference type="FunFam" id="3.50.80.10:FF:000001">
    <property type="entry name" value="D-aminoacyl-tRNA deacylase"/>
    <property type="match status" value="1"/>
</dbReference>
<accession>A0AAW5RHY4</accession>
<comment type="subunit">
    <text evidence="3">Homodimer.</text>
</comment>
<comment type="caution">
    <text evidence="4">The sequence shown here is derived from an EMBL/GenBank/DDBJ whole genome shotgun (WGS) entry which is preliminary data.</text>
</comment>
<dbReference type="PANTHER" id="PTHR10472">
    <property type="entry name" value="D-TYROSYL-TRNA TYR DEACYLASE"/>
    <property type="match status" value="1"/>
</dbReference>
<gene>
    <name evidence="3 4" type="primary">dtd</name>
    <name evidence="4" type="ORF">LZT28_08640</name>
</gene>
<dbReference type="GO" id="GO:0005737">
    <property type="term" value="C:cytoplasm"/>
    <property type="evidence" value="ECO:0007669"/>
    <property type="project" value="UniProtKB-SubCell"/>
</dbReference>
<dbReference type="GO" id="GO:0106026">
    <property type="term" value="F:Gly-tRNA(Ala) deacylase activity"/>
    <property type="evidence" value="ECO:0007669"/>
    <property type="project" value="UniProtKB-UniRule"/>
</dbReference>
<dbReference type="GO" id="GO:0019478">
    <property type="term" value="P:D-amino acid catabolic process"/>
    <property type="evidence" value="ECO:0007669"/>
    <property type="project" value="UniProtKB-UniRule"/>
</dbReference>
<dbReference type="GO" id="GO:0051500">
    <property type="term" value="F:D-tyrosyl-tRNA(Tyr) deacylase activity"/>
    <property type="evidence" value="ECO:0007669"/>
    <property type="project" value="TreeGrafter"/>
</dbReference>
<evidence type="ECO:0000256" key="1">
    <source>
        <dbReference type="ARBA" id="ARBA00009673"/>
    </source>
</evidence>
<evidence type="ECO:0000313" key="5">
    <source>
        <dbReference type="Proteomes" id="UP001208651"/>
    </source>
</evidence>
<dbReference type="InterPro" id="IPR003732">
    <property type="entry name" value="Daa-tRNA_deacyls_DTD"/>
</dbReference>
<comment type="subcellular location">
    <subcellularLocation>
        <location evidence="3">Cytoplasm</location>
    </subcellularLocation>
</comment>
<proteinExistence type="inferred from homology"/>
<dbReference type="CDD" id="cd00563">
    <property type="entry name" value="Dtyr_deacylase"/>
    <property type="match status" value="1"/>
</dbReference>
<sequence>MIALIQRVSEASVTVEGEVTGAIGQGLLVLLGVEQGDDEAKADKLLHKVSGYRIFSDAEGKMNLNVGQVGGSLLVVSQFTLAADTGKGMRPSFSGGAHPSDAERLYDYFVARARESGVPAETGRFAADMKVRLLNDGPVTFWLQV</sequence>
<evidence type="ECO:0000256" key="2">
    <source>
        <dbReference type="ARBA" id="ARBA00022801"/>
    </source>
</evidence>
<dbReference type="EMBL" id="JAJVCY010000011">
    <property type="protein sequence ID" value="MCV3288324.1"/>
    <property type="molecule type" value="Genomic_DNA"/>
</dbReference>
<comment type="catalytic activity">
    <reaction evidence="3">
        <text>a D-aminoacyl-tRNA + H2O = a tRNA + a D-alpha-amino acid + H(+)</text>
        <dbReference type="Rhea" id="RHEA:13953"/>
        <dbReference type="Rhea" id="RHEA-COMP:10123"/>
        <dbReference type="Rhea" id="RHEA-COMP:10124"/>
        <dbReference type="ChEBI" id="CHEBI:15377"/>
        <dbReference type="ChEBI" id="CHEBI:15378"/>
        <dbReference type="ChEBI" id="CHEBI:59871"/>
        <dbReference type="ChEBI" id="CHEBI:78442"/>
        <dbReference type="ChEBI" id="CHEBI:79333"/>
        <dbReference type="EC" id="3.1.1.96"/>
    </reaction>
</comment>
<comment type="function">
    <text evidence="3">An aminoacyl-tRNA editing enzyme that deacylates mischarged D-aminoacyl-tRNAs. Also deacylates mischarged glycyl-tRNA(Ala), protecting cells against glycine mischarging by AlaRS. Acts via tRNA-based rather than protein-based catalysis; rejects L-amino acids rather than detecting D-amino acids in the active site. By recycling D-aminoacyl-tRNA to D-amino acids and free tRNA molecules, this enzyme counteracts the toxicity associated with the formation of D-aminoacyl-tRNA entities in vivo and helps enforce protein L-homochirality.</text>
</comment>
<dbReference type="Proteomes" id="UP001208651">
    <property type="component" value="Unassembled WGS sequence"/>
</dbReference>
<comment type="domain">
    <text evidence="3">A Gly-cisPro motif from one monomer fits into the active site of the other monomer to allow specific chiral rejection of L-amino acids.</text>
</comment>
<comment type="catalytic activity">
    <reaction evidence="3">
        <text>glycyl-tRNA(Ala) + H2O = tRNA(Ala) + glycine + H(+)</text>
        <dbReference type="Rhea" id="RHEA:53744"/>
        <dbReference type="Rhea" id="RHEA-COMP:9657"/>
        <dbReference type="Rhea" id="RHEA-COMP:13640"/>
        <dbReference type="ChEBI" id="CHEBI:15377"/>
        <dbReference type="ChEBI" id="CHEBI:15378"/>
        <dbReference type="ChEBI" id="CHEBI:57305"/>
        <dbReference type="ChEBI" id="CHEBI:78442"/>
        <dbReference type="ChEBI" id="CHEBI:78522"/>
    </reaction>
</comment>
<dbReference type="HAMAP" id="MF_00518">
    <property type="entry name" value="Deacylase_Dtd"/>
    <property type="match status" value="1"/>
</dbReference>
<evidence type="ECO:0000256" key="3">
    <source>
        <dbReference type="HAMAP-Rule" id="MF_00518"/>
    </source>
</evidence>
<organism evidence="4 5">
    <name type="scientific">Aeromonas media</name>
    <dbReference type="NCBI Taxonomy" id="651"/>
    <lineage>
        <taxon>Bacteria</taxon>
        <taxon>Pseudomonadati</taxon>
        <taxon>Pseudomonadota</taxon>
        <taxon>Gammaproteobacteria</taxon>
        <taxon>Aeromonadales</taxon>
        <taxon>Aeromonadaceae</taxon>
        <taxon>Aeromonas</taxon>
    </lineage>
</organism>
<evidence type="ECO:0000313" key="4">
    <source>
        <dbReference type="EMBL" id="MCV3288324.1"/>
    </source>
</evidence>
<dbReference type="GO" id="GO:0043908">
    <property type="term" value="F:Ser(Gly)-tRNA(Ala) hydrolase activity"/>
    <property type="evidence" value="ECO:0007669"/>
    <property type="project" value="UniProtKB-UniRule"/>
</dbReference>
<dbReference type="InterPro" id="IPR023509">
    <property type="entry name" value="DTD-like_sf"/>
</dbReference>
<comment type="similarity">
    <text evidence="1 3">Belongs to the DTD family.</text>
</comment>